<feature type="domain" description="EamA" evidence="7">
    <location>
        <begin position="43"/>
        <end position="173"/>
    </location>
</feature>
<feature type="transmembrane region" description="Helical" evidence="6">
    <location>
        <begin position="213"/>
        <end position="235"/>
    </location>
</feature>
<comment type="similarity">
    <text evidence="2">Belongs to the drug/metabolite transporter (DMT) superfamily. 10 TMS drug/metabolite exporter (DME) (TC 2.A.7.3) family.</text>
</comment>
<dbReference type="InterPro" id="IPR000620">
    <property type="entry name" value="EamA_dom"/>
</dbReference>
<feature type="transmembrane region" description="Helical" evidence="6">
    <location>
        <begin position="271"/>
        <end position="289"/>
    </location>
</feature>
<evidence type="ECO:0000313" key="8">
    <source>
        <dbReference type="EMBL" id="RZI46570.1"/>
    </source>
</evidence>
<feature type="transmembrane region" description="Helical" evidence="6">
    <location>
        <begin position="106"/>
        <end position="126"/>
    </location>
</feature>
<evidence type="ECO:0000256" key="4">
    <source>
        <dbReference type="ARBA" id="ARBA00022989"/>
    </source>
</evidence>
<dbReference type="RefSeq" id="WP_130153669.1">
    <property type="nucleotide sequence ID" value="NZ_SCFB01000004.1"/>
</dbReference>
<dbReference type="GO" id="GO:0016020">
    <property type="term" value="C:membrane"/>
    <property type="evidence" value="ECO:0007669"/>
    <property type="project" value="UniProtKB-SubCell"/>
</dbReference>
<evidence type="ECO:0000256" key="5">
    <source>
        <dbReference type="ARBA" id="ARBA00023136"/>
    </source>
</evidence>
<feature type="transmembrane region" description="Helical" evidence="6">
    <location>
        <begin position="35"/>
        <end position="55"/>
    </location>
</feature>
<evidence type="ECO:0000313" key="9">
    <source>
        <dbReference type="Proteomes" id="UP000293550"/>
    </source>
</evidence>
<proteinExistence type="inferred from homology"/>
<keyword evidence="5 6" id="KW-0472">Membrane</keyword>
<organism evidence="8 9">
    <name type="scientific">Candidatus Finniella inopinata</name>
    <dbReference type="NCBI Taxonomy" id="1696036"/>
    <lineage>
        <taxon>Bacteria</taxon>
        <taxon>Pseudomonadati</taxon>
        <taxon>Pseudomonadota</taxon>
        <taxon>Alphaproteobacteria</taxon>
        <taxon>Holosporales</taxon>
        <taxon>Candidatus Paracaedibacteraceae</taxon>
        <taxon>Candidatus Finniella</taxon>
    </lineage>
</organism>
<evidence type="ECO:0000256" key="1">
    <source>
        <dbReference type="ARBA" id="ARBA00004141"/>
    </source>
</evidence>
<evidence type="ECO:0000256" key="6">
    <source>
        <dbReference type="SAM" id="Phobius"/>
    </source>
</evidence>
<dbReference type="PANTHER" id="PTHR22911">
    <property type="entry name" value="ACYL-MALONYL CONDENSING ENZYME-RELATED"/>
    <property type="match status" value="1"/>
</dbReference>
<feature type="transmembrane region" description="Helical" evidence="6">
    <location>
        <begin position="241"/>
        <end position="259"/>
    </location>
</feature>
<gene>
    <name evidence="8" type="ORF">EQU50_03000</name>
</gene>
<feature type="transmembrane region" description="Helical" evidence="6">
    <location>
        <begin position="132"/>
        <end position="151"/>
    </location>
</feature>
<feature type="transmembrane region" description="Helical" evidence="6">
    <location>
        <begin position="75"/>
        <end position="94"/>
    </location>
</feature>
<dbReference type="Proteomes" id="UP000293550">
    <property type="component" value="Unassembled WGS sequence"/>
</dbReference>
<dbReference type="EMBL" id="SCFB01000004">
    <property type="protein sequence ID" value="RZI46570.1"/>
    <property type="molecule type" value="Genomic_DNA"/>
</dbReference>
<sequence length="331" mass="36814">MSNLKTAALDDIHTSLDMPKNFSPKSTPLAFLKWFVSRGYAQGVFWAIMICVVSVTNDLLMNHLGGRLHVVEISFFRFLFSMLSVLPLMLSRGTQLFKTEQPMMHVWRAVIGACALGLCCYSVNIMPLAENTTIMFVEPLFFLILAFFILGERVNLQRWMATGVGFLGLSVILQPGTEAFQIVAFVPMTAAILFAILNIMAKTMIRDEHSYTLLFYFGLGTTLFALIPACFFWQTPTLFELFLLALLGIGGNMIQVCLFRAFSATEASGLAPFRYVEFIVAAVFGYLILGQIPTLIIMLGAALIIASTFYITVVETRREKRDRADGADGAK</sequence>
<dbReference type="PANTHER" id="PTHR22911:SF6">
    <property type="entry name" value="SOLUTE CARRIER FAMILY 35 MEMBER G1"/>
    <property type="match status" value="1"/>
</dbReference>
<dbReference type="OrthoDB" id="9812899at2"/>
<dbReference type="InterPro" id="IPR037185">
    <property type="entry name" value="EmrE-like"/>
</dbReference>
<dbReference type="SUPFAM" id="SSF103481">
    <property type="entry name" value="Multidrug resistance efflux transporter EmrE"/>
    <property type="match status" value="2"/>
</dbReference>
<protein>
    <submittedName>
        <fullName evidence="8">DMT family transporter</fullName>
    </submittedName>
</protein>
<comment type="subcellular location">
    <subcellularLocation>
        <location evidence="1">Membrane</location>
        <topology evidence="1">Multi-pass membrane protein</topology>
    </subcellularLocation>
</comment>
<keyword evidence="3 6" id="KW-0812">Transmembrane</keyword>
<evidence type="ECO:0000256" key="2">
    <source>
        <dbReference type="ARBA" id="ARBA00009853"/>
    </source>
</evidence>
<evidence type="ECO:0000256" key="3">
    <source>
        <dbReference type="ARBA" id="ARBA00022692"/>
    </source>
</evidence>
<feature type="transmembrane region" description="Helical" evidence="6">
    <location>
        <begin position="182"/>
        <end position="201"/>
    </location>
</feature>
<keyword evidence="4 6" id="KW-1133">Transmembrane helix</keyword>
<dbReference type="Pfam" id="PF00892">
    <property type="entry name" value="EamA"/>
    <property type="match status" value="2"/>
</dbReference>
<comment type="caution">
    <text evidence="8">The sequence shown here is derived from an EMBL/GenBank/DDBJ whole genome shotgun (WGS) entry which is preliminary data.</text>
</comment>
<reference evidence="8 9" key="1">
    <citation type="submission" date="2018-10" db="EMBL/GenBank/DDBJ databases">
        <title>An updated phylogeny of the Alphaproteobacteria reveals that the parasitic Rickettsiales and Holosporales have independent origins.</title>
        <authorList>
            <person name="Munoz-Gomez S.A."/>
            <person name="Hess S."/>
            <person name="Burger G."/>
            <person name="Lang B.F."/>
            <person name="Susko E."/>
            <person name="Slamovits C.H."/>
            <person name="Roger A.J."/>
        </authorList>
    </citation>
    <scope>NUCLEOTIDE SEQUENCE [LARGE SCALE GENOMIC DNA]</scope>
    <source>
        <strain evidence="8">HOLO01</strain>
    </source>
</reference>
<accession>A0A4Q7DJN7</accession>
<feature type="transmembrane region" description="Helical" evidence="6">
    <location>
        <begin position="295"/>
        <end position="313"/>
    </location>
</feature>
<feature type="domain" description="EamA" evidence="7">
    <location>
        <begin position="187"/>
        <end position="312"/>
    </location>
</feature>
<evidence type="ECO:0000259" key="7">
    <source>
        <dbReference type="Pfam" id="PF00892"/>
    </source>
</evidence>
<keyword evidence="9" id="KW-1185">Reference proteome</keyword>
<dbReference type="AlphaFoldDB" id="A0A4Q7DJN7"/>
<name>A0A4Q7DJN7_9PROT</name>